<proteinExistence type="predicted"/>
<keyword evidence="1" id="KW-0812">Transmembrane</keyword>
<protein>
    <submittedName>
        <fullName evidence="2">Uncharacterized protein</fullName>
    </submittedName>
</protein>
<feature type="transmembrane region" description="Helical" evidence="1">
    <location>
        <begin position="32"/>
        <end position="51"/>
    </location>
</feature>
<sequence>MMTFIYAIIGLILVTFSLMTGWHLTVQSFGNILLVLLLLLLFGTNCQYYFLCINTTAPSQIA</sequence>
<feature type="transmembrane region" description="Helical" evidence="1">
    <location>
        <begin position="6"/>
        <end position="25"/>
    </location>
</feature>
<keyword evidence="3" id="KW-1185">Reference proteome</keyword>
<reference evidence="2 3" key="1">
    <citation type="journal article" date="2015" name="Genome Announc.">
        <title>Expanding the biotechnology potential of lactobacilli through comparative genomics of 213 strains and associated genera.</title>
        <authorList>
            <person name="Sun Z."/>
            <person name="Harris H.M."/>
            <person name="McCann A."/>
            <person name="Guo C."/>
            <person name="Argimon S."/>
            <person name="Zhang W."/>
            <person name="Yang X."/>
            <person name="Jeffery I.B."/>
            <person name="Cooney J.C."/>
            <person name="Kagawa T.F."/>
            <person name="Liu W."/>
            <person name="Song Y."/>
            <person name="Salvetti E."/>
            <person name="Wrobel A."/>
            <person name="Rasinkangas P."/>
            <person name="Parkhill J."/>
            <person name="Rea M.C."/>
            <person name="O'Sullivan O."/>
            <person name="Ritari J."/>
            <person name="Douillard F.P."/>
            <person name="Paul Ross R."/>
            <person name="Yang R."/>
            <person name="Briner A.E."/>
            <person name="Felis G.E."/>
            <person name="de Vos W.M."/>
            <person name="Barrangou R."/>
            <person name="Klaenhammer T.R."/>
            <person name="Caufield P.W."/>
            <person name="Cui Y."/>
            <person name="Zhang H."/>
            <person name="O'Toole P.W."/>
        </authorList>
    </citation>
    <scope>NUCLEOTIDE SEQUENCE [LARGE SCALE GENOMIC DNA]</scope>
    <source>
        <strain evidence="2 3">DSM 21115</strain>
    </source>
</reference>
<dbReference type="AlphaFoldDB" id="A0A0R2NMT0"/>
<keyword evidence="1" id="KW-0472">Membrane</keyword>
<evidence type="ECO:0000256" key="1">
    <source>
        <dbReference type="SAM" id="Phobius"/>
    </source>
</evidence>
<comment type="caution">
    <text evidence="2">The sequence shown here is derived from an EMBL/GenBank/DDBJ whole genome shotgun (WGS) entry which is preliminary data.</text>
</comment>
<keyword evidence="1" id="KW-1133">Transmembrane helix</keyword>
<dbReference type="Proteomes" id="UP000050920">
    <property type="component" value="Unassembled WGS sequence"/>
</dbReference>
<name>A0A0R2NMT0_9LACO</name>
<dbReference type="EMBL" id="AYGX02000144">
    <property type="protein sequence ID" value="KRO25696.1"/>
    <property type="molecule type" value="Genomic_DNA"/>
</dbReference>
<gene>
    <name evidence="2" type="ORF">DY78_GL001147</name>
</gene>
<evidence type="ECO:0000313" key="2">
    <source>
        <dbReference type="EMBL" id="KRO25696.1"/>
    </source>
</evidence>
<organism evidence="2 3">
    <name type="scientific">Lactiplantibacillus fabifermentans DSM 21115</name>
    <dbReference type="NCBI Taxonomy" id="1413187"/>
    <lineage>
        <taxon>Bacteria</taxon>
        <taxon>Bacillati</taxon>
        <taxon>Bacillota</taxon>
        <taxon>Bacilli</taxon>
        <taxon>Lactobacillales</taxon>
        <taxon>Lactobacillaceae</taxon>
        <taxon>Lactiplantibacillus</taxon>
    </lineage>
</organism>
<evidence type="ECO:0000313" key="3">
    <source>
        <dbReference type="Proteomes" id="UP000050920"/>
    </source>
</evidence>
<accession>A0A0R2NMT0</accession>